<accession>A0ABR2UEY7</accession>
<evidence type="ECO:0000256" key="1">
    <source>
        <dbReference type="SAM" id="SignalP"/>
    </source>
</evidence>
<gene>
    <name evidence="2" type="ORF">SUNI508_11954</name>
</gene>
<reference evidence="2 3" key="1">
    <citation type="journal article" date="2024" name="J. Plant Pathol.">
        <title>Sequence and assembly of the genome of Seiridium unicorne, isolate CBS 538.82, causal agent of cypress canker disease.</title>
        <authorList>
            <person name="Scali E."/>
            <person name="Rocca G.D."/>
            <person name="Danti R."/>
            <person name="Garbelotto M."/>
            <person name="Barberini S."/>
            <person name="Baroncelli R."/>
            <person name="Emiliani G."/>
        </authorList>
    </citation>
    <scope>NUCLEOTIDE SEQUENCE [LARGE SCALE GENOMIC DNA]</scope>
    <source>
        <strain evidence="2 3">BM-138-508</strain>
    </source>
</reference>
<dbReference type="Proteomes" id="UP001408356">
    <property type="component" value="Unassembled WGS sequence"/>
</dbReference>
<name>A0ABR2UEY7_9PEZI</name>
<feature type="chain" id="PRO_5045398437" evidence="1">
    <location>
        <begin position="17"/>
        <end position="226"/>
    </location>
</feature>
<keyword evidence="3" id="KW-1185">Reference proteome</keyword>
<sequence length="226" mass="23768">MRLSSLGLSLAALASAAPSDDGAVEARALTCASLGPLVTDSFDDRTALPASPEVSALLSPTPNGTYINYTQAAYANIGSLTNQEIPSKPNDIYILPNTNKAILKPAFHGANAFKLKSFGYVCLTRSFETIITLPAKCTFTVSCNNWGSAGPASKTTIQTFTFNPIGPVDFEFETASFKPTFNVLSQCSITVDNGRPAGLPLPSGLSNSLIILAIDDVVNRGQLCTL</sequence>
<organism evidence="2 3">
    <name type="scientific">Seiridium unicorne</name>
    <dbReference type="NCBI Taxonomy" id="138068"/>
    <lineage>
        <taxon>Eukaryota</taxon>
        <taxon>Fungi</taxon>
        <taxon>Dikarya</taxon>
        <taxon>Ascomycota</taxon>
        <taxon>Pezizomycotina</taxon>
        <taxon>Sordariomycetes</taxon>
        <taxon>Xylariomycetidae</taxon>
        <taxon>Amphisphaeriales</taxon>
        <taxon>Sporocadaceae</taxon>
        <taxon>Seiridium</taxon>
    </lineage>
</organism>
<protein>
    <submittedName>
        <fullName evidence="2">Uncharacterized protein</fullName>
    </submittedName>
</protein>
<dbReference type="EMBL" id="JARVKF010000441">
    <property type="protein sequence ID" value="KAK9413178.1"/>
    <property type="molecule type" value="Genomic_DNA"/>
</dbReference>
<comment type="caution">
    <text evidence="2">The sequence shown here is derived from an EMBL/GenBank/DDBJ whole genome shotgun (WGS) entry which is preliminary data.</text>
</comment>
<feature type="signal peptide" evidence="1">
    <location>
        <begin position="1"/>
        <end position="16"/>
    </location>
</feature>
<evidence type="ECO:0000313" key="3">
    <source>
        <dbReference type="Proteomes" id="UP001408356"/>
    </source>
</evidence>
<proteinExistence type="predicted"/>
<evidence type="ECO:0000313" key="2">
    <source>
        <dbReference type="EMBL" id="KAK9413178.1"/>
    </source>
</evidence>
<keyword evidence="1" id="KW-0732">Signal</keyword>